<proteinExistence type="predicted"/>
<dbReference type="Pfam" id="PF20218">
    <property type="entry name" value="DUF6578"/>
    <property type="match status" value="1"/>
</dbReference>
<accession>A0A2T4UTN3</accession>
<dbReference type="EMBL" id="PZPL01000001">
    <property type="protein sequence ID" value="PTL72900.1"/>
    <property type="molecule type" value="Genomic_DNA"/>
</dbReference>
<evidence type="ECO:0000256" key="1">
    <source>
        <dbReference type="SAM" id="MobiDB-lite"/>
    </source>
</evidence>
<gene>
    <name evidence="2" type="ORF">C1I63_08590</name>
</gene>
<comment type="caution">
    <text evidence="2">The sequence shown here is derived from an EMBL/GenBank/DDBJ whole genome shotgun (WGS) entry which is preliminary data.</text>
</comment>
<dbReference type="AlphaFoldDB" id="A0A2T4UTN3"/>
<dbReference type="Proteomes" id="UP000241085">
    <property type="component" value="Unassembled WGS sequence"/>
</dbReference>
<dbReference type="InterPro" id="IPR046485">
    <property type="entry name" value="DUF6578"/>
</dbReference>
<keyword evidence="3" id="KW-1185">Reference proteome</keyword>
<sequence length="301" mass="32185">MISEHTVHERDGADAEPARNGTAADEAARDGTATDEAARIGTATDEAATGGAPADEAVNDDLVDVELEGWAMTCCGEPFAVGDRVTWTLIALEPRSPGVRPRLLEEHHEPTRPARPVAGVVRGLVGRTVLGARLAIGEGVLVPDRSRRRVQRLDGWDGTRGGIDLTAVLEIDDRTDLPEYEALREAVRESPPPPPAEVIAALHERLVRLHHDHGARLRIRSLHGGRRASLLPEAEGARPVHWSVGPTSVSVNLGDRRFLLPADADGVAEVDRILDAIVRGDVAQGGLTPPLARSNVPSSPW</sequence>
<feature type="region of interest" description="Disordered" evidence="1">
    <location>
        <begin position="1"/>
        <end position="34"/>
    </location>
</feature>
<organism evidence="2 3">
    <name type="scientific">Rathayibacter caricis DSM 15933</name>
    <dbReference type="NCBI Taxonomy" id="1328867"/>
    <lineage>
        <taxon>Bacteria</taxon>
        <taxon>Bacillati</taxon>
        <taxon>Actinomycetota</taxon>
        <taxon>Actinomycetes</taxon>
        <taxon>Micrococcales</taxon>
        <taxon>Microbacteriaceae</taxon>
        <taxon>Rathayibacter</taxon>
    </lineage>
</organism>
<reference evidence="2 3" key="1">
    <citation type="submission" date="2018-03" db="EMBL/GenBank/DDBJ databases">
        <title>Bacteriophage NCPPB3778 and a type I-E CRISPR drive the evolution of the US Biological Select Agent, Rathayibacter toxicus.</title>
        <authorList>
            <person name="Davis E.W.II."/>
            <person name="Tabima J.F."/>
            <person name="Weisberg A.J."/>
            <person name="Dantas Lopes L."/>
            <person name="Wiseman M.S."/>
            <person name="Wiseman M.S."/>
            <person name="Pupko T."/>
            <person name="Belcher M.S."/>
            <person name="Sechler A.J."/>
            <person name="Tancos M.A."/>
            <person name="Schroeder B.K."/>
            <person name="Murray T.D."/>
            <person name="Luster D.G."/>
            <person name="Schneider W.L."/>
            <person name="Rogers E."/>
            <person name="Andreote F.D."/>
            <person name="Grunwald N.J."/>
            <person name="Putnam M.L."/>
            <person name="Chang J.H."/>
        </authorList>
    </citation>
    <scope>NUCLEOTIDE SEQUENCE [LARGE SCALE GENOMIC DNA]</scope>
    <source>
        <strain evidence="2 3">DSM 15933</strain>
    </source>
</reference>
<name>A0A2T4UTN3_9MICO</name>
<protein>
    <submittedName>
        <fullName evidence="2">Uncharacterized protein</fullName>
    </submittedName>
</protein>
<evidence type="ECO:0000313" key="2">
    <source>
        <dbReference type="EMBL" id="PTL72900.1"/>
    </source>
</evidence>
<feature type="compositionally biased region" description="Basic and acidic residues" evidence="1">
    <location>
        <begin position="1"/>
        <end position="17"/>
    </location>
</feature>
<evidence type="ECO:0000313" key="3">
    <source>
        <dbReference type="Proteomes" id="UP000241085"/>
    </source>
</evidence>
<dbReference type="RefSeq" id="WP_107574519.1">
    <property type="nucleotide sequence ID" value="NZ_PZPL01000001.1"/>
</dbReference>